<gene>
    <name evidence="1" type="ORF">M9H77_28136</name>
</gene>
<evidence type="ECO:0000313" key="1">
    <source>
        <dbReference type="EMBL" id="KAI5659343.1"/>
    </source>
</evidence>
<dbReference type="EMBL" id="CM044706">
    <property type="protein sequence ID" value="KAI5659343.1"/>
    <property type="molecule type" value="Genomic_DNA"/>
</dbReference>
<protein>
    <submittedName>
        <fullName evidence="1">Uncharacterized protein</fullName>
    </submittedName>
</protein>
<keyword evidence="2" id="KW-1185">Reference proteome</keyword>
<dbReference type="Proteomes" id="UP001060085">
    <property type="component" value="Linkage Group LG06"/>
</dbReference>
<evidence type="ECO:0000313" key="2">
    <source>
        <dbReference type="Proteomes" id="UP001060085"/>
    </source>
</evidence>
<name>A0ACC0AH65_CATRO</name>
<reference evidence="2" key="1">
    <citation type="journal article" date="2023" name="Nat. Plants">
        <title>Single-cell RNA sequencing provides a high-resolution roadmap for understanding the multicellular compartmentation of specialized metabolism.</title>
        <authorList>
            <person name="Sun S."/>
            <person name="Shen X."/>
            <person name="Li Y."/>
            <person name="Li Y."/>
            <person name="Wang S."/>
            <person name="Li R."/>
            <person name="Zhang H."/>
            <person name="Shen G."/>
            <person name="Guo B."/>
            <person name="Wei J."/>
            <person name="Xu J."/>
            <person name="St-Pierre B."/>
            <person name="Chen S."/>
            <person name="Sun C."/>
        </authorList>
    </citation>
    <scope>NUCLEOTIDE SEQUENCE [LARGE SCALE GENOMIC DNA]</scope>
</reference>
<accession>A0ACC0AH65</accession>
<comment type="caution">
    <text evidence="1">The sequence shown here is derived from an EMBL/GenBank/DDBJ whole genome shotgun (WGS) entry which is preliminary data.</text>
</comment>
<sequence length="143" mass="15859">MACSLPHTLPQYCQQVLILRALEFEVLGNCIQAADIQILLTCVALKQILSKTSKESHNKNEMNHNGAKHLIEEHIQTLYEDKFMFDPRCRVGRAGKQPNPLESSPGDLAVVSLKGSSSNADVIRNLPGCFPNSWELLSFVNLA</sequence>
<proteinExistence type="predicted"/>
<organism evidence="1 2">
    <name type="scientific">Catharanthus roseus</name>
    <name type="common">Madagascar periwinkle</name>
    <name type="synonym">Vinca rosea</name>
    <dbReference type="NCBI Taxonomy" id="4058"/>
    <lineage>
        <taxon>Eukaryota</taxon>
        <taxon>Viridiplantae</taxon>
        <taxon>Streptophyta</taxon>
        <taxon>Embryophyta</taxon>
        <taxon>Tracheophyta</taxon>
        <taxon>Spermatophyta</taxon>
        <taxon>Magnoliopsida</taxon>
        <taxon>eudicotyledons</taxon>
        <taxon>Gunneridae</taxon>
        <taxon>Pentapetalae</taxon>
        <taxon>asterids</taxon>
        <taxon>lamiids</taxon>
        <taxon>Gentianales</taxon>
        <taxon>Apocynaceae</taxon>
        <taxon>Rauvolfioideae</taxon>
        <taxon>Vinceae</taxon>
        <taxon>Catharanthinae</taxon>
        <taxon>Catharanthus</taxon>
    </lineage>
</organism>